<dbReference type="CDD" id="cd15482">
    <property type="entry name" value="Sialidase_non-viral"/>
    <property type="match status" value="1"/>
</dbReference>
<dbReference type="PANTHER" id="PTHR43739:SF5">
    <property type="entry name" value="EXO-ALPHA-SIALIDASE"/>
    <property type="match status" value="1"/>
</dbReference>
<dbReference type="PANTHER" id="PTHR43739">
    <property type="entry name" value="XYLOGLUCANASE (EUROFUNG)"/>
    <property type="match status" value="1"/>
</dbReference>
<sequence length="371" mass="41084">MATVRVLVGTRKGAFILTSDEARRRWDVSGPHFAGWEIYHIKGSPVDPNRIYASQSTSWFGQLIQRSDDGGVTWNPVSNEFTYEGVPGTHQWYDGTQHPWEFKRVWVLEPSPTEAEVVYAGVEDAALFRSDDGGQSWQELPALREAKGSLWQPGAGGMCLHTILLDPANPGRLFTAISAAGAFRSDDGGKSWRPATHGLKSNWELPDPEAEIGHCVHSIAMHPSRPQVLFMQKHWDVMRSDDAGENWYEISGNLPSDFGFPIAVHAHEPDTIYVVPIKSDSEHYPPEGRLRVYRSRVGGNEWEALTEGLPQAHCYVNVLRSAMAVDTLDSCGVYFGTTGGQVYASSDSGDTWTAIVQHLPPVLSVEVQTLR</sequence>
<gene>
    <name evidence="1" type="ORF">ENQ20_01740</name>
</gene>
<protein>
    <submittedName>
        <fullName evidence="1">Exo-alpha-sialidase</fullName>
    </submittedName>
</protein>
<dbReference type="InterPro" id="IPR052025">
    <property type="entry name" value="Xyloglucanase_GH74"/>
</dbReference>
<dbReference type="AlphaFoldDB" id="A0A7C1FDR5"/>
<dbReference type="GO" id="GO:0010411">
    <property type="term" value="P:xyloglucan metabolic process"/>
    <property type="evidence" value="ECO:0007669"/>
    <property type="project" value="TreeGrafter"/>
</dbReference>
<dbReference type="EMBL" id="DSMG01000021">
    <property type="protein sequence ID" value="HDX30197.1"/>
    <property type="molecule type" value="Genomic_DNA"/>
</dbReference>
<proteinExistence type="predicted"/>
<accession>A0A7C1FDR5</accession>
<dbReference type="InterPro" id="IPR002860">
    <property type="entry name" value="BNR_rpt"/>
</dbReference>
<dbReference type="InterPro" id="IPR015943">
    <property type="entry name" value="WD40/YVTN_repeat-like_dom_sf"/>
</dbReference>
<reference evidence="1" key="1">
    <citation type="journal article" date="2020" name="mSystems">
        <title>Genome- and Community-Level Interaction Insights into Carbon Utilization and Element Cycling Functions of Hydrothermarchaeota in Hydrothermal Sediment.</title>
        <authorList>
            <person name="Zhou Z."/>
            <person name="Liu Y."/>
            <person name="Xu W."/>
            <person name="Pan J."/>
            <person name="Luo Z.H."/>
            <person name="Li M."/>
        </authorList>
    </citation>
    <scope>NUCLEOTIDE SEQUENCE [LARGE SCALE GENOMIC DNA]</scope>
    <source>
        <strain evidence="1">SpSt-289</strain>
    </source>
</reference>
<dbReference type="Gene3D" id="2.130.10.10">
    <property type="entry name" value="YVTN repeat-like/Quinoprotein amine dehydrogenase"/>
    <property type="match status" value="1"/>
</dbReference>
<comment type="caution">
    <text evidence="1">The sequence shown here is derived from an EMBL/GenBank/DDBJ whole genome shotgun (WGS) entry which is preliminary data.</text>
</comment>
<name>A0A7C1FDR5_9CHLR</name>
<dbReference type="Pfam" id="PF02012">
    <property type="entry name" value="BNR"/>
    <property type="match status" value="1"/>
</dbReference>
<evidence type="ECO:0000313" key="1">
    <source>
        <dbReference type="EMBL" id="HDX30197.1"/>
    </source>
</evidence>
<dbReference type="SUPFAM" id="SSF110296">
    <property type="entry name" value="Oligoxyloglucan reducing end-specific cellobiohydrolase"/>
    <property type="match status" value="1"/>
</dbReference>
<organism evidence="1">
    <name type="scientific">Caldilinea aerophila</name>
    <dbReference type="NCBI Taxonomy" id="133453"/>
    <lineage>
        <taxon>Bacteria</taxon>
        <taxon>Bacillati</taxon>
        <taxon>Chloroflexota</taxon>
        <taxon>Caldilineae</taxon>
        <taxon>Caldilineales</taxon>
        <taxon>Caldilineaceae</taxon>
        <taxon>Caldilinea</taxon>
    </lineage>
</organism>